<feature type="transmembrane region" description="Helical" evidence="1">
    <location>
        <begin position="85"/>
        <end position="105"/>
    </location>
</feature>
<feature type="transmembrane region" description="Helical" evidence="1">
    <location>
        <begin position="111"/>
        <end position="129"/>
    </location>
</feature>
<feature type="transmembrane region" description="Helical" evidence="1">
    <location>
        <begin position="261"/>
        <end position="282"/>
    </location>
</feature>
<organism evidence="2 3">
    <name type="scientific">Cohnella boryungensis</name>
    <dbReference type="NCBI Taxonomy" id="768479"/>
    <lineage>
        <taxon>Bacteria</taxon>
        <taxon>Bacillati</taxon>
        <taxon>Bacillota</taxon>
        <taxon>Bacilli</taxon>
        <taxon>Bacillales</taxon>
        <taxon>Paenibacillaceae</taxon>
        <taxon>Cohnella</taxon>
    </lineage>
</organism>
<feature type="transmembrane region" description="Helical" evidence="1">
    <location>
        <begin position="377"/>
        <end position="395"/>
    </location>
</feature>
<evidence type="ECO:0000313" key="2">
    <source>
        <dbReference type="EMBL" id="MFC4302804.1"/>
    </source>
</evidence>
<evidence type="ECO:0000256" key="1">
    <source>
        <dbReference type="SAM" id="Phobius"/>
    </source>
</evidence>
<feature type="transmembrane region" description="Helical" evidence="1">
    <location>
        <begin position="6"/>
        <end position="22"/>
    </location>
</feature>
<sequence>MIFLLIAILLTAIVGIALVITSDRKKARARQAGTVRKKQRLISLSTYYRLNKILDEIFITRGSYRKVKTRVADLSIYTAQEIQIYAVRVYAISSFASIALVVAGAVIFKDLFSTLLVVLYAMVMNNVLIGKQVDSVHFKLLKQLSMSLSSLRQNYLRTNSISQAIAETETGSELHRAFEDIYNILTDVGGKKKLDEFYAKTPFRLLCTLAGVCYILNNSGDTKLRDGSSNFLQAMAMMADEVNLEIRRISLQKARFGMLEYLPIAPLLAIGVIESFFTSIIPGTSVMYNGVLGYVSRTVILLASVVGYTVIVRINSAVSVKKDDRNALVMKLLRQGRFARLIADIMPKKQIKKARKQRMIKGALSMTDLRHLYASKLLFGFVAFAVALVCFFFSVNLGKQFIYDNVREVSLVSGEKLTAEDIRVRQEMDEYYLSLPERMNESQTKEFVKGRLPKLPPYDQEAQIKRLMEKYDSYYNTYFKWWMVLVSFVIAAGATQLPELMLRARAWLLKTESEEDVLQLQTMISILMNTSTDTLDTLYWLERQSRVHKNALLDAYHEYPSNPDLALNRLKARAVLPGFKRMVDKLLLTIHQIKLIEAFSDLVTEREHVMRIREISQNTALNKKRSMVSPLAMAPLVLTAVLYILLPLGILGFKEFVAALGHING</sequence>
<proteinExistence type="predicted"/>
<feature type="transmembrane region" description="Helical" evidence="1">
    <location>
        <begin position="631"/>
        <end position="653"/>
    </location>
</feature>
<comment type="caution">
    <text evidence="2">The sequence shown here is derived from an EMBL/GenBank/DDBJ whole genome shotgun (WGS) entry which is preliminary data.</text>
</comment>
<evidence type="ECO:0008006" key="4">
    <source>
        <dbReference type="Google" id="ProtNLM"/>
    </source>
</evidence>
<dbReference type="RefSeq" id="WP_204603329.1">
    <property type="nucleotide sequence ID" value="NZ_JBHSED010000005.1"/>
</dbReference>
<gene>
    <name evidence="2" type="ORF">ACFO1S_05020</name>
</gene>
<evidence type="ECO:0000313" key="3">
    <source>
        <dbReference type="Proteomes" id="UP001595755"/>
    </source>
</evidence>
<feature type="transmembrane region" description="Helical" evidence="1">
    <location>
        <begin position="294"/>
        <end position="312"/>
    </location>
</feature>
<keyword evidence="1" id="KW-0472">Membrane</keyword>
<protein>
    <recommendedName>
        <fullName evidence="4">Type II secretion system protein GspF domain-containing protein</fullName>
    </recommendedName>
</protein>
<keyword evidence="1" id="KW-0812">Transmembrane</keyword>
<keyword evidence="1" id="KW-1133">Transmembrane helix</keyword>
<accession>A0ABV8S8P1</accession>
<dbReference type="EMBL" id="JBHSED010000005">
    <property type="protein sequence ID" value="MFC4302804.1"/>
    <property type="molecule type" value="Genomic_DNA"/>
</dbReference>
<dbReference type="Proteomes" id="UP001595755">
    <property type="component" value="Unassembled WGS sequence"/>
</dbReference>
<name>A0ABV8S8P1_9BACL</name>
<reference evidence="3" key="1">
    <citation type="journal article" date="2019" name="Int. J. Syst. Evol. Microbiol.">
        <title>The Global Catalogue of Microorganisms (GCM) 10K type strain sequencing project: providing services to taxonomists for standard genome sequencing and annotation.</title>
        <authorList>
            <consortium name="The Broad Institute Genomics Platform"/>
            <consortium name="The Broad Institute Genome Sequencing Center for Infectious Disease"/>
            <person name="Wu L."/>
            <person name="Ma J."/>
        </authorList>
    </citation>
    <scope>NUCLEOTIDE SEQUENCE [LARGE SCALE GENOMIC DNA]</scope>
    <source>
        <strain evidence="3">CGMCC 4.1641</strain>
    </source>
</reference>
<feature type="transmembrane region" description="Helical" evidence="1">
    <location>
        <begin position="478"/>
        <end position="497"/>
    </location>
</feature>
<keyword evidence="3" id="KW-1185">Reference proteome</keyword>